<proteinExistence type="predicted"/>
<protein>
    <submittedName>
        <fullName evidence="1">Uncharacterized protein</fullName>
    </submittedName>
</protein>
<reference evidence="1 2" key="1">
    <citation type="journal article" date="2009" name="Appl. Environ. Microbiol.">
        <title>Rhizobium sp. strain NGR234 possesses a remarkable number of secretion systems.</title>
        <authorList>
            <person name="Schmeisser C."/>
            <person name="Liesegang H."/>
            <person name="Krysciak D."/>
            <person name="Bakkou N."/>
            <person name="Le Quere A."/>
            <person name="Wollherr A."/>
            <person name="Heinemeyer I."/>
            <person name="Morgenstern B."/>
            <person name="Pommerening-Roeser A."/>
            <person name="Flores M."/>
            <person name="Palacios R."/>
            <person name="Brenner S."/>
            <person name="Gottschalk G."/>
            <person name="Schmitz R.A."/>
            <person name="Broughton W.J."/>
            <person name="Perret X."/>
            <person name="Strittmatter A.W."/>
            <person name="Streit W.R."/>
        </authorList>
    </citation>
    <scope>NUCLEOTIDE SEQUENCE [LARGE SCALE GENOMIC DNA]</scope>
    <source>
        <strain evidence="2">NBRC 101917 / NGR234</strain>
    </source>
</reference>
<dbReference type="AlphaFoldDB" id="C3MDL5"/>
<dbReference type="STRING" id="394.NGR_c17700"/>
<dbReference type="EMBL" id="CP001389">
    <property type="protein sequence ID" value="ACP25534.1"/>
    <property type="molecule type" value="Genomic_DNA"/>
</dbReference>
<organism evidence="1 2">
    <name type="scientific">Sinorhizobium fredii (strain NBRC 101917 / NGR234)</name>
    <dbReference type="NCBI Taxonomy" id="394"/>
    <lineage>
        <taxon>Bacteria</taxon>
        <taxon>Pseudomonadati</taxon>
        <taxon>Pseudomonadota</taxon>
        <taxon>Alphaproteobacteria</taxon>
        <taxon>Hyphomicrobiales</taxon>
        <taxon>Rhizobiaceae</taxon>
        <taxon>Sinorhizobium/Ensifer group</taxon>
        <taxon>Sinorhizobium</taxon>
    </lineage>
</organism>
<evidence type="ECO:0000313" key="2">
    <source>
        <dbReference type="Proteomes" id="UP000001054"/>
    </source>
</evidence>
<dbReference type="HOGENOM" id="CLU_2024891_0_0_5"/>
<dbReference type="KEGG" id="rhi:NGR_c17700"/>
<sequence length="122" mass="13106">MFTGSQISPLSCNRSVVAQSNPFQAQRSLWSVSHNSASTASSILSSSISILLSYHARDPQVPRPTSDGYFGCTRAGALDRAPDGSVRAGAKLRGSVEPDFRKIWYSIKALRATCCLNAQIAE</sequence>
<dbReference type="Proteomes" id="UP000001054">
    <property type="component" value="Chromosome"/>
</dbReference>
<accession>C3MDL5</accession>
<evidence type="ECO:0000313" key="1">
    <source>
        <dbReference type="EMBL" id="ACP25534.1"/>
    </source>
</evidence>
<gene>
    <name evidence="1" type="ordered locus">NGR_c17700</name>
</gene>
<name>C3MDL5_SINFN</name>
<keyword evidence="2" id="KW-1185">Reference proteome</keyword>